<keyword evidence="4 9" id="KW-1133">Transmembrane helix</keyword>
<evidence type="ECO:0000256" key="7">
    <source>
        <dbReference type="ARBA" id="ARBA00023180"/>
    </source>
</evidence>
<dbReference type="InterPro" id="IPR013106">
    <property type="entry name" value="Ig_V-set"/>
</dbReference>
<name>A0AAD8LUA5_ACIOX</name>
<dbReference type="InterPro" id="IPR036179">
    <property type="entry name" value="Ig-like_dom_sf"/>
</dbReference>
<sequence length="223" mass="24459">MAVKALGPSRNVFLYCCLNYISFTAVCGMLRVTTNQSLVVGFENQSVLLPAVYILSEQPLFMQINWDFGRTPVILQTIHFQGGKAFEDPRKSFVSEKQYQGRVAVFPQNGSLLIKTLTLSDSGTYKITVKNSQTGSPQSMHVVLKVLHSEEASSTYLGLEGDEVNSTDAPPCQSHRVVRSGVGVVVTMEAVSFGVSIALLLLIYLIAKKTCLTRRNGLCKVTF</sequence>
<dbReference type="PANTHER" id="PTHR13869">
    <property type="entry name" value="MYELIN P0 RELATED"/>
    <property type="match status" value="1"/>
</dbReference>
<evidence type="ECO:0000256" key="1">
    <source>
        <dbReference type="ARBA" id="ARBA00004479"/>
    </source>
</evidence>
<dbReference type="EMBL" id="JAGXEW010000001">
    <property type="protein sequence ID" value="KAK1175391.1"/>
    <property type="molecule type" value="Genomic_DNA"/>
</dbReference>
<keyword evidence="12" id="KW-1185">Reference proteome</keyword>
<keyword evidence="7" id="KW-0325">Glycoprotein</keyword>
<comment type="subcellular location">
    <subcellularLocation>
        <location evidence="1">Membrane</location>
        <topology evidence="1">Single-pass type I membrane protein</topology>
    </subcellularLocation>
</comment>
<evidence type="ECO:0000313" key="11">
    <source>
        <dbReference type="EMBL" id="KAK1175391.1"/>
    </source>
</evidence>
<reference evidence="11" key="1">
    <citation type="submission" date="2022-02" db="EMBL/GenBank/DDBJ databases">
        <title>Atlantic sturgeon de novo genome assembly.</title>
        <authorList>
            <person name="Stock M."/>
            <person name="Klopp C."/>
            <person name="Guiguen Y."/>
            <person name="Cabau C."/>
            <person name="Parinello H."/>
            <person name="Santidrian Yebra-Pimentel E."/>
            <person name="Kuhl H."/>
            <person name="Dirks R.P."/>
            <person name="Guessner J."/>
            <person name="Wuertz S."/>
            <person name="Du K."/>
            <person name="Schartl M."/>
        </authorList>
    </citation>
    <scope>NUCLEOTIDE SEQUENCE</scope>
    <source>
        <strain evidence="11">STURGEONOMICS-FGT-2020</strain>
        <tissue evidence="11">Whole blood</tissue>
    </source>
</reference>
<dbReference type="PANTHER" id="PTHR13869:SF24">
    <property type="entry name" value="BASEMENT MEMBRANE-SPECIFIC HEPARAN SULFATE PROTEOGLYCAN CORE PROTEIN-LIKE"/>
    <property type="match status" value="1"/>
</dbReference>
<feature type="domain" description="Immunoglobulin V-set" evidence="10">
    <location>
        <begin position="38"/>
        <end position="146"/>
    </location>
</feature>
<proteinExistence type="predicted"/>
<dbReference type="InterPro" id="IPR000920">
    <property type="entry name" value="Myelin_P0-rel"/>
</dbReference>
<dbReference type="Pfam" id="PF07686">
    <property type="entry name" value="V-set"/>
    <property type="match status" value="1"/>
</dbReference>
<keyword evidence="3" id="KW-0732">Signal</keyword>
<dbReference type="AlphaFoldDB" id="A0AAD8LUA5"/>
<feature type="transmembrane region" description="Helical" evidence="9">
    <location>
        <begin position="12"/>
        <end position="32"/>
    </location>
</feature>
<dbReference type="Proteomes" id="UP001230051">
    <property type="component" value="Unassembled WGS sequence"/>
</dbReference>
<evidence type="ECO:0000256" key="2">
    <source>
        <dbReference type="ARBA" id="ARBA00022692"/>
    </source>
</evidence>
<dbReference type="Gene3D" id="2.60.40.10">
    <property type="entry name" value="Immunoglobulins"/>
    <property type="match status" value="1"/>
</dbReference>
<keyword evidence="2 9" id="KW-0812">Transmembrane</keyword>
<comment type="caution">
    <text evidence="11">The sequence shown here is derived from an EMBL/GenBank/DDBJ whole genome shotgun (WGS) entry which is preliminary data.</text>
</comment>
<evidence type="ECO:0000256" key="4">
    <source>
        <dbReference type="ARBA" id="ARBA00022989"/>
    </source>
</evidence>
<organism evidence="11 12">
    <name type="scientific">Acipenser oxyrinchus oxyrinchus</name>
    <dbReference type="NCBI Taxonomy" id="40147"/>
    <lineage>
        <taxon>Eukaryota</taxon>
        <taxon>Metazoa</taxon>
        <taxon>Chordata</taxon>
        <taxon>Craniata</taxon>
        <taxon>Vertebrata</taxon>
        <taxon>Euteleostomi</taxon>
        <taxon>Actinopterygii</taxon>
        <taxon>Chondrostei</taxon>
        <taxon>Acipenseriformes</taxon>
        <taxon>Acipenseridae</taxon>
        <taxon>Acipenser</taxon>
    </lineage>
</organism>
<dbReference type="InterPro" id="IPR013783">
    <property type="entry name" value="Ig-like_fold"/>
</dbReference>
<evidence type="ECO:0000256" key="8">
    <source>
        <dbReference type="ARBA" id="ARBA00023319"/>
    </source>
</evidence>
<evidence type="ECO:0000256" key="9">
    <source>
        <dbReference type="SAM" id="Phobius"/>
    </source>
</evidence>
<protein>
    <recommendedName>
        <fullName evidence="10">Immunoglobulin V-set domain-containing protein</fullName>
    </recommendedName>
</protein>
<gene>
    <name evidence="11" type="ORF">AOXY_G35</name>
</gene>
<evidence type="ECO:0000259" key="10">
    <source>
        <dbReference type="Pfam" id="PF07686"/>
    </source>
</evidence>
<dbReference type="GO" id="GO:0016020">
    <property type="term" value="C:membrane"/>
    <property type="evidence" value="ECO:0007669"/>
    <property type="project" value="UniProtKB-SubCell"/>
</dbReference>
<keyword evidence="5 9" id="KW-0472">Membrane</keyword>
<keyword evidence="6" id="KW-1015">Disulfide bond</keyword>
<feature type="transmembrane region" description="Helical" evidence="9">
    <location>
        <begin position="182"/>
        <end position="207"/>
    </location>
</feature>
<evidence type="ECO:0000256" key="3">
    <source>
        <dbReference type="ARBA" id="ARBA00022729"/>
    </source>
</evidence>
<accession>A0AAD8LUA5</accession>
<dbReference type="SUPFAM" id="SSF48726">
    <property type="entry name" value="Immunoglobulin"/>
    <property type="match status" value="1"/>
</dbReference>
<evidence type="ECO:0000256" key="5">
    <source>
        <dbReference type="ARBA" id="ARBA00023136"/>
    </source>
</evidence>
<evidence type="ECO:0000256" key="6">
    <source>
        <dbReference type="ARBA" id="ARBA00023157"/>
    </source>
</evidence>
<keyword evidence="8" id="KW-0393">Immunoglobulin domain</keyword>
<evidence type="ECO:0000313" key="12">
    <source>
        <dbReference type="Proteomes" id="UP001230051"/>
    </source>
</evidence>